<accession>A0A6H1ZGV8</accession>
<gene>
    <name evidence="1" type="ORF">TM448A00456_0007</name>
    <name evidence="2" type="ORF">TM448B00301_0013</name>
</gene>
<evidence type="ECO:0000313" key="1">
    <source>
        <dbReference type="EMBL" id="QJA46567.1"/>
    </source>
</evidence>
<reference evidence="1" key="1">
    <citation type="submission" date="2020-03" db="EMBL/GenBank/DDBJ databases">
        <title>The deep terrestrial virosphere.</title>
        <authorList>
            <person name="Holmfeldt K."/>
            <person name="Nilsson E."/>
            <person name="Simone D."/>
            <person name="Lopez-Fernandez M."/>
            <person name="Wu X."/>
            <person name="de Brujin I."/>
            <person name="Lundin D."/>
            <person name="Andersson A."/>
            <person name="Bertilsson S."/>
            <person name="Dopson M."/>
        </authorList>
    </citation>
    <scope>NUCLEOTIDE SEQUENCE</scope>
    <source>
        <strain evidence="1">TM448A00456</strain>
        <strain evidence="2">TM448B00301</strain>
    </source>
</reference>
<dbReference type="EMBL" id="MT144606">
    <property type="protein sequence ID" value="QJH94771.1"/>
    <property type="molecule type" value="Genomic_DNA"/>
</dbReference>
<protein>
    <submittedName>
        <fullName evidence="1">Uncharacterized protein</fullName>
    </submittedName>
</protein>
<name>A0A6H1ZGV8_9ZZZZ</name>
<evidence type="ECO:0000313" key="2">
    <source>
        <dbReference type="EMBL" id="QJH94771.1"/>
    </source>
</evidence>
<proteinExistence type="predicted"/>
<sequence length="57" mass="6736">MPRGMLTQISFRMAILYKHWQQANSYSEDSQNVYHLCTDVGLYETDGIWVGYTECKR</sequence>
<dbReference type="EMBL" id="MT144015">
    <property type="protein sequence ID" value="QJA46567.1"/>
    <property type="molecule type" value="Genomic_DNA"/>
</dbReference>
<organism evidence="1">
    <name type="scientific">viral metagenome</name>
    <dbReference type="NCBI Taxonomy" id="1070528"/>
    <lineage>
        <taxon>unclassified sequences</taxon>
        <taxon>metagenomes</taxon>
        <taxon>organismal metagenomes</taxon>
    </lineage>
</organism>
<dbReference type="AlphaFoldDB" id="A0A6H1ZGV8"/>